<keyword evidence="4 7" id="KW-0378">Hydrolase</keyword>
<dbReference type="SUPFAM" id="SSF56655">
    <property type="entry name" value="Carbohydrate phosphatase"/>
    <property type="match status" value="1"/>
</dbReference>
<evidence type="ECO:0000256" key="6">
    <source>
        <dbReference type="ARBA" id="ARBA00024331"/>
    </source>
</evidence>
<comment type="pathway">
    <text evidence="6">Carbohydrate biosynthesis.</text>
</comment>
<dbReference type="Gene3D" id="3.40.190.80">
    <property type="match status" value="1"/>
</dbReference>
<comment type="similarity">
    <text evidence="2 7 8">Belongs to the FBPase class 1 family.</text>
</comment>
<keyword evidence="3 7" id="KW-0963">Cytoplasm</keyword>
<dbReference type="Pfam" id="PF00316">
    <property type="entry name" value="FBPase"/>
    <property type="match status" value="1"/>
</dbReference>
<dbReference type="RefSeq" id="WP_132778784.1">
    <property type="nucleotide sequence ID" value="NZ_SMBZ01000052.1"/>
</dbReference>
<evidence type="ECO:0000256" key="3">
    <source>
        <dbReference type="ARBA" id="ARBA00022490"/>
    </source>
</evidence>
<keyword evidence="12" id="KW-1185">Reference proteome</keyword>
<comment type="caution">
    <text evidence="7">Lacks conserved residue(s) required for the propagation of feature annotation.</text>
</comment>
<dbReference type="PRINTS" id="PR00115">
    <property type="entry name" value="F16BPHPHTASE"/>
</dbReference>
<proteinExistence type="inferred from homology"/>
<feature type="domain" description="Fructose-1-6-bisphosphatase class 1 C-terminal" evidence="10">
    <location>
        <begin position="191"/>
        <end position="321"/>
    </location>
</feature>
<dbReference type="GO" id="GO:0005829">
    <property type="term" value="C:cytosol"/>
    <property type="evidence" value="ECO:0007669"/>
    <property type="project" value="TreeGrafter"/>
</dbReference>
<dbReference type="GO" id="GO:0006000">
    <property type="term" value="P:fructose metabolic process"/>
    <property type="evidence" value="ECO:0007669"/>
    <property type="project" value="TreeGrafter"/>
</dbReference>
<evidence type="ECO:0000313" key="12">
    <source>
        <dbReference type="Proteomes" id="UP000295197"/>
    </source>
</evidence>
<organism evidence="11 12">
    <name type="scientific">Sphingobacterium alimentarium</name>
    <dbReference type="NCBI Taxonomy" id="797292"/>
    <lineage>
        <taxon>Bacteria</taxon>
        <taxon>Pseudomonadati</taxon>
        <taxon>Bacteroidota</taxon>
        <taxon>Sphingobacteriia</taxon>
        <taxon>Sphingobacteriales</taxon>
        <taxon>Sphingobacteriaceae</taxon>
        <taxon>Sphingobacterium</taxon>
    </lineage>
</organism>
<dbReference type="EMBL" id="SMBZ01000052">
    <property type="protein sequence ID" value="TCV07435.1"/>
    <property type="molecule type" value="Genomic_DNA"/>
</dbReference>
<name>A0A4R3VLM9_9SPHI</name>
<evidence type="ECO:0000313" key="11">
    <source>
        <dbReference type="EMBL" id="TCV07435.1"/>
    </source>
</evidence>
<dbReference type="Pfam" id="PF18913">
    <property type="entry name" value="FBPase_C"/>
    <property type="match status" value="1"/>
</dbReference>
<evidence type="ECO:0000256" key="2">
    <source>
        <dbReference type="ARBA" id="ARBA00010941"/>
    </source>
</evidence>
<comment type="catalytic activity">
    <reaction evidence="1 7">
        <text>beta-D-fructose 1,6-bisphosphate + H2O = beta-D-fructose 6-phosphate + phosphate</text>
        <dbReference type="Rhea" id="RHEA:11064"/>
        <dbReference type="ChEBI" id="CHEBI:15377"/>
        <dbReference type="ChEBI" id="CHEBI:32966"/>
        <dbReference type="ChEBI" id="CHEBI:43474"/>
        <dbReference type="ChEBI" id="CHEBI:57634"/>
        <dbReference type="EC" id="3.1.3.11"/>
    </reaction>
</comment>
<dbReference type="InterPro" id="IPR000146">
    <property type="entry name" value="FBPase_class-1"/>
</dbReference>
<sequence>MKLQSLHQFLWDKLQAETISVDLINVMLDLVLAAKLIGYNISRNKLFEVASGQNQSSLPGSEGHPLNILAHDVFRSYLEKSGKVTCHFSSEITRKTVKQDKSPHASYIAFINPLDYSNALDTLESPGSIFSVYPHLENRGAVKTGRLQKLAGYFLYGNTITLVLSLGEGVQVFSYDAHIGEFLLTHQNLKISKESTTYCLIEESQEEFPAEIQSYLNTLKSFKVENAPRYINKTKQSLIANMHQCLTGGGLVLYPQTKRNAQGSLKLMYAGNPMAYLIEQAGGLAIDGMHPILDRSAKNSNQYVPFIAGSYQMVKRVLEFYKNKSLSIHSIYCC</sequence>
<evidence type="ECO:0000256" key="7">
    <source>
        <dbReference type="HAMAP-Rule" id="MF_01855"/>
    </source>
</evidence>
<evidence type="ECO:0000259" key="9">
    <source>
        <dbReference type="Pfam" id="PF00316"/>
    </source>
</evidence>
<dbReference type="GO" id="GO:0030388">
    <property type="term" value="P:fructose 1,6-bisphosphate metabolic process"/>
    <property type="evidence" value="ECO:0007669"/>
    <property type="project" value="TreeGrafter"/>
</dbReference>
<dbReference type="OrthoDB" id="9806756at2"/>
<evidence type="ECO:0000256" key="5">
    <source>
        <dbReference type="ARBA" id="ARBA00023277"/>
    </source>
</evidence>
<dbReference type="Gene3D" id="3.30.540.10">
    <property type="entry name" value="Fructose-1,6-Bisphosphatase, subunit A, domain 1"/>
    <property type="match status" value="1"/>
</dbReference>
<dbReference type="PANTHER" id="PTHR11556:SF35">
    <property type="entry name" value="SEDOHEPTULOSE-1,7-BISPHOSPHATASE, CHLOROPLASTIC"/>
    <property type="match status" value="1"/>
</dbReference>
<dbReference type="PIRSF" id="PIRSF000904">
    <property type="entry name" value="FBPtase_SBPase"/>
    <property type="match status" value="1"/>
</dbReference>
<dbReference type="PANTHER" id="PTHR11556">
    <property type="entry name" value="FRUCTOSE-1,6-BISPHOSPHATASE-RELATED"/>
    <property type="match status" value="1"/>
</dbReference>
<keyword evidence="5 7" id="KW-0119">Carbohydrate metabolism</keyword>
<accession>A0A4R3VLM9</accession>
<evidence type="ECO:0000256" key="1">
    <source>
        <dbReference type="ARBA" id="ARBA00001273"/>
    </source>
</evidence>
<dbReference type="EC" id="3.1.3.11" evidence="7"/>
<comment type="subunit">
    <text evidence="7">Homotetramer.</text>
</comment>
<feature type="domain" description="Fructose-1-6-bisphosphatase class I N-terminal" evidence="9">
    <location>
        <begin position="12"/>
        <end position="186"/>
    </location>
</feature>
<protein>
    <recommendedName>
        <fullName evidence="7">Fructose-1,6-bisphosphatase class 1</fullName>
        <shortName evidence="7">FBPase class 1</shortName>
        <ecNumber evidence="7">3.1.3.11</ecNumber>
    </recommendedName>
    <alternativeName>
        <fullName evidence="7">D-fructose-1,6-bisphosphate 1-phosphohydrolase class 1</fullName>
    </alternativeName>
</protein>
<evidence type="ECO:0000256" key="8">
    <source>
        <dbReference type="RuleBase" id="RU000508"/>
    </source>
</evidence>
<dbReference type="GO" id="GO:0006094">
    <property type="term" value="P:gluconeogenesis"/>
    <property type="evidence" value="ECO:0007669"/>
    <property type="project" value="UniProtKB-UniRule"/>
</dbReference>
<dbReference type="GO" id="GO:0042132">
    <property type="term" value="F:fructose 1,6-bisphosphate 1-phosphatase activity"/>
    <property type="evidence" value="ECO:0007669"/>
    <property type="project" value="UniProtKB-UniRule"/>
</dbReference>
<dbReference type="InterPro" id="IPR033391">
    <property type="entry name" value="FBPase_N"/>
</dbReference>
<dbReference type="InterPro" id="IPR044015">
    <property type="entry name" value="FBPase_C_dom"/>
</dbReference>
<dbReference type="HAMAP" id="MF_01855">
    <property type="entry name" value="FBPase_class1"/>
    <property type="match status" value="1"/>
</dbReference>
<evidence type="ECO:0000259" key="10">
    <source>
        <dbReference type="Pfam" id="PF18913"/>
    </source>
</evidence>
<dbReference type="GO" id="GO:0005986">
    <property type="term" value="P:sucrose biosynthetic process"/>
    <property type="evidence" value="ECO:0007669"/>
    <property type="project" value="TreeGrafter"/>
</dbReference>
<dbReference type="InterPro" id="IPR028343">
    <property type="entry name" value="FBPtase"/>
</dbReference>
<evidence type="ECO:0000256" key="4">
    <source>
        <dbReference type="ARBA" id="ARBA00022801"/>
    </source>
</evidence>
<dbReference type="Proteomes" id="UP000295197">
    <property type="component" value="Unassembled WGS sequence"/>
</dbReference>
<gene>
    <name evidence="7" type="primary">fbp</name>
    <name evidence="11" type="ORF">EDC17_105210</name>
</gene>
<dbReference type="AlphaFoldDB" id="A0A4R3VLM9"/>
<comment type="subcellular location">
    <subcellularLocation>
        <location evidence="7">Cytoplasm</location>
    </subcellularLocation>
</comment>
<dbReference type="GO" id="GO:0006002">
    <property type="term" value="P:fructose 6-phosphate metabolic process"/>
    <property type="evidence" value="ECO:0007669"/>
    <property type="project" value="TreeGrafter"/>
</dbReference>
<reference evidence="11 12" key="1">
    <citation type="submission" date="2019-03" db="EMBL/GenBank/DDBJ databases">
        <title>Genomic Encyclopedia of Type Strains, Phase IV (KMG-IV): sequencing the most valuable type-strain genomes for metagenomic binning, comparative biology and taxonomic classification.</title>
        <authorList>
            <person name="Goeker M."/>
        </authorList>
    </citation>
    <scope>NUCLEOTIDE SEQUENCE [LARGE SCALE GENOMIC DNA]</scope>
    <source>
        <strain evidence="11 12">DSM 22362</strain>
    </source>
</reference>
<comment type="caution">
    <text evidence="11">The sequence shown here is derived from an EMBL/GenBank/DDBJ whole genome shotgun (WGS) entry which is preliminary data.</text>
</comment>